<accession>A0A379WJX3</accession>
<evidence type="ECO:0000313" key="8">
    <source>
        <dbReference type="Proteomes" id="UP000254712"/>
    </source>
</evidence>
<dbReference type="Pfam" id="PF00419">
    <property type="entry name" value="Fimbrial"/>
    <property type="match status" value="1"/>
</dbReference>
<evidence type="ECO:0000256" key="2">
    <source>
        <dbReference type="ARBA" id="ARBA00006671"/>
    </source>
</evidence>
<gene>
    <name evidence="7" type="ORF">NCTC8261_00363</name>
</gene>
<dbReference type="AlphaFoldDB" id="A0A379WJX3"/>
<comment type="similarity">
    <text evidence="2">Belongs to the fimbrial protein family.</text>
</comment>
<protein>
    <submittedName>
        <fullName evidence="7">Protein LpfD</fullName>
    </submittedName>
</protein>
<organism evidence="7 8">
    <name type="scientific">Salmonella enterica I</name>
    <dbReference type="NCBI Taxonomy" id="59201"/>
    <lineage>
        <taxon>Bacteria</taxon>
        <taxon>Pseudomonadati</taxon>
        <taxon>Pseudomonadota</taxon>
        <taxon>Gammaproteobacteria</taxon>
        <taxon>Enterobacterales</taxon>
        <taxon>Enterobacteriaceae</taxon>
        <taxon>Salmonella</taxon>
    </lineage>
</organism>
<proteinExistence type="inferred from homology"/>
<evidence type="ECO:0000256" key="3">
    <source>
        <dbReference type="ARBA" id="ARBA00022729"/>
    </source>
</evidence>
<comment type="subcellular location">
    <subcellularLocation>
        <location evidence="1">Fimbrium</location>
    </subcellularLocation>
</comment>
<evidence type="ECO:0000256" key="4">
    <source>
        <dbReference type="ARBA" id="ARBA00023263"/>
    </source>
</evidence>
<dbReference type="PANTHER" id="PTHR33420:SF31">
    <property type="entry name" value="TYPE 1 FIMBRIN D-MANNOSE SPECIFIC ADHESIN"/>
    <property type="match status" value="1"/>
</dbReference>
<evidence type="ECO:0000313" key="7">
    <source>
        <dbReference type="EMBL" id="SUH34190.1"/>
    </source>
</evidence>
<feature type="domain" description="Fimbrial-type adhesion" evidence="6">
    <location>
        <begin position="201"/>
        <end position="341"/>
    </location>
</feature>
<reference evidence="7 8" key="1">
    <citation type="submission" date="2018-06" db="EMBL/GenBank/DDBJ databases">
        <authorList>
            <consortium name="Pathogen Informatics"/>
            <person name="Doyle S."/>
        </authorList>
    </citation>
    <scope>NUCLEOTIDE SEQUENCE [LARGE SCALE GENOMIC DNA]</scope>
    <source>
        <strain evidence="7 8">NCTC8261</strain>
    </source>
</reference>
<dbReference type="NCBIfam" id="NF011753">
    <property type="entry name" value="PRK15206.1"/>
    <property type="match status" value="1"/>
</dbReference>
<sequence>MLKKLMMFAGLLGGSVLFSGQALAAADWGACTPDGGTHVFSATLNKTITDTSKNASGMVFRDFWSWDLGGDYDAVCECPEGTATASTYYKATSPLAPGHSEGERQYFIINNNIQISVDVWVQGHYQDYKTAPFSNLDNLSAARAGCNVGDVRFTTGSKGKLSLYINHPFVGELQIPSTKILDLFGTHKVDVYNASPLASVYLSGSIIVPQGCELSSGSTLEIPFGEFKATDFKDRKGQVAKNATKFTKELQFKCTNISDGVKIFLRIEGTPNANDSNAIDMGNPDIGAIIEGANGKILVPNDASVNQELSVSGLVDDTHRTASTTISAYPISTTGNCRPPGISRELPPCVLMWSKQDEKPSCFDASVFTAYHFRDGGTVEYRFCW</sequence>
<dbReference type="InterPro" id="IPR036937">
    <property type="entry name" value="Adhesion_dom_fimbrial_sf"/>
</dbReference>
<name>A0A379WJX3_SALET</name>
<evidence type="ECO:0000256" key="1">
    <source>
        <dbReference type="ARBA" id="ARBA00004561"/>
    </source>
</evidence>
<dbReference type="InterPro" id="IPR050263">
    <property type="entry name" value="Bact_Fimbrial_Adh_Pro"/>
</dbReference>
<keyword evidence="4" id="KW-0281">Fimbrium</keyword>
<evidence type="ECO:0000256" key="5">
    <source>
        <dbReference type="SAM" id="SignalP"/>
    </source>
</evidence>
<evidence type="ECO:0000259" key="6">
    <source>
        <dbReference type="Pfam" id="PF00419"/>
    </source>
</evidence>
<dbReference type="PANTHER" id="PTHR33420">
    <property type="entry name" value="FIMBRIAL SUBUNIT ELFA-RELATED"/>
    <property type="match status" value="1"/>
</dbReference>
<dbReference type="InterPro" id="IPR000259">
    <property type="entry name" value="Adhesion_dom_fimbrial"/>
</dbReference>
<dbReference type="GO" id="GO:0009289">
    <property type="term" value="C:pilus"/>
    <property type="evidence" value="ECO:0007669"/>
    <property type="project" value="UniProtKB-SubCell"/>
</dbReference>
<dbReference type="Proteomes" id="UP000254712">
    <property type="component" value="Unassembled WGS sequence"/>
</dbReference>
<dbReference type="GO" id="GO:0043709">
    <property type="term" value="P:cell adhesion involved in single-species biofilm formation"/>
    <property type="evidence" value="ECO:0007669"/>
    <property type="project" value="TreeGrafter"/>
</dbReference>
<keyword evidence="3 5" id="KW-0732">Signal</keyword>
<dbReference type="Gene3D" id="2.60.40.1090">
    <property type="entry name" value="Fimbrial-type adhesion domain"/>
    <property type="match status" value="1"/>
</dbReference>
<feature type="signal peptide" evidence="5">
    <location>
        <begin position="1"/>
        <end position="24"/>
    </location>
</feature>
<dbReference type="EMBL" id="UGXT01000002">
    <property type="protein sequence ID" value="SUH34190.1"/>
    <property type="molecule type" value="Genomic_DNA"/>
</dbReference>
<feature type="chain" id="PRO_5016871762" evidence="5">
    <location>
        <begin position="25"/>
        <end position="385"/>
    </location>
</feature>